<name>A0A163ETX3_PHYB8</name>
<keyword evidence="2" id="KW-1185">Reference proteome</keyword>
<proteinExistence type="predicted"/>
<dbReference type="PANTHER" id="PTHR35871:SF1">
    <property type="entry name" value="CXC1-LIKE CYSTEINE CLUSTER ASSOCIATED WITH KDZ TRANSPOSASES DOMAIN-CONTAINING PROTEIN"/>
    <property type="match status" value="1"/>
</dbReference>
<dbReference type="RefSeq" id="XP_018299580.1">
    <property type="nucleotide sequence ID" value="XM_018442855.1"/>
</dbReference>
<dbReference type="EMBL" id="KV440971">
    <property type="protein sequence ID" value="OAD81540.1"/>
    <property type="molecule type" value="Genomic_DNA"/>
</dbReference>
<reference evidence="2" key="1">
    <citation type="submission" date="2015-06" db="EMBL/GenBank/DDBJ databases">
        <title>Expansion of signal transduction pathways in fungi by whole-genome duplication.</title>
        <authorList>
            <consortium name="DOE Joint Genome Institute"/>
            <person name="Corrochano L.M."/>
            <person name="Kuo A."/>
            <person name="Marcet-Houben M."/>
            <person name="Polaino S."/>
            <person name="Salamov A."/>
            <person name="Villalobos J.M."/>
            <person name="Alvarez M.I."/>
            <person name="Avalos J."/>
            <person name="Benito E.P."/>
            <person name="Benoit I."/>
            <person name="Burger G."/>
            <person name="Camino L.P."/>
            <person name="Canovas D."/>
            <person name="Cerda-Olmedo E."/>
            <person name="Cheng J.-F."/>
            <person name="Dominguez A."/>
            <person name="Elias M."/>
            <person name="Eslava A.P."/>
            <person name="Glaser F."/>
            <person name="Grimwood J."/>
            <person name="Gutierrez G."/>
            <person name="Heitman J."/>
            <person name="Henrissat B."/>
            <person name="Iturriaga E.A."/>
            <person name="Lang B.F."/>
            <person name="Lavin J.L."/>
            <person name="Lee S."/>
            <person name="Li W."/>
            <person name="Lindquist E."/>
            <person name="Lopez-Garcia S."/>
            <person name="Luque E.M."/>
            <person name="Marcos A.T."/>
            <person name="Martin J."/>
            <person name="McCluskey K."/>
            <person name="Medina H.R."/>
            <person name="Miralles-Duran A."/>
            <person name="Miyazaki A."/>
            <person name="Munoz-Torres E."/>
            <person name="Oguiza J.A."/>
            <person name="Ohm R."/>
            <person name="Olmedo M."/>
            <person name="Orejas M."/>
            <person name="Ortiz-Castellanos L."/>
            <person name="Pisabarro A.G."/>
            <person name="Rodriguez-Romero J."/>
            <person name="Ruiz-Herrera J."/>
            <person name="Ruiz-Vazquez R."/>
            <person name="Sanz C."/>
            <person name="Schackwitz W."/>
            <person name="Schmutz J."/>
            <person name="Shahriari M."/>
            <person name="Shelest E."/>
            <person name="Silva-Franco F."/>
            <person name="Soanes D."/>
            <person name="Syed K."/>
            <person name="Tagua V.G."/>
            <person name="Talbot N.J."/>
            <person name="Thon M."/>
            <person name="De vries R.P."/>
            <person name="Wiebenga A."/>
            <person name="Yadav J.S."/>
            <person name="Braun E.L."/>
            <person name="Baker S."/>
            <person name="Garre V."/>
            <person name="Horwitz B."/>
            <person name="Torres-Martinez S."/>
            <person name="Idnurm A."/>
            <person name="Herrera-Estrella A."/>
            <person name="Gabaldon T."/>
            <person name="Grigoriev I.V."/>
        </authorList>
    </citation>
    <scope>NUCLEOTIDE SEQUENCE [LARGE SCALE GENOMIC DNA]</scope>
    <source>
        <strain evidence="2">NRRL 1555(-)</strain>
    </source>
</reference>
<dbReference type="PANTHER" id="PTHR35871">
    <property type="entry name" value="EXPRESSED PROTEIN"/>
    <property type="match status" value="1"/>
</dbReference>
<dbReference type="OrthoDB" id="2285366at2759"/>
<sequence length="300" mass="34533">MSDFTGEDEEIEMTSLLLENQKKLVMVTHDKSTFYAHDGKVDMWLEEGESYIRKKGQGRSLMTCEDMLDQLKNHAIPLFESLHEGCTGVFIFDQSSNHKAYVTDALVATHMVLKPKVVFENDKFIFKDTTFLRDGHIISQSFYETVFEAGRKGKGLVEKRQFVGVQRILQKCGLWMELDSSNLSRRWRMDCNGEETENHCYCACHLLASQPDFSGQKTALQEVVEEAGHIFELYPKFHCECNWIECYWGAAKCVARLNCDYSFKLLEKNLPSFLDSASPVAGSPSMIRRFYKKTWGYIEA</sequence>
<evidence type="ECO:0000313" key="2">
    <source>
        <dbReference type="Proteomes" id="UP000077315"/>
    </source>
</evidence>
<organism evidence="1 2">
    <name type="scientific">Phycomyces blakesleeanus (strain ATCC 8743b / DSM 1359 / FGSC 10004 / NBRC 33097 / NRRL 1555)</name>
    <dbReference type="NCBI Taxonomy" id="763407"/>
    <lineage>
        <taxon>Eukaryota</taxon>
        <taxon>Fungi</taxon>
        <taxon>Fungi incertae sedis</taxon>
        <taxon>Mucoromycota</taxon>
        <taxon>Mucoromycotina</taxon>
        <taxon>Mucoromycetes</taxon>
        <taxon>Mucorales</taxon>
        <taxon>Phycomycetaceae</taxon>
        <taxon>Phycomyces</taxon>
    </lineage>
</organism>
<accession>A0A163ETX3</accession>
<evidence type="ECO:0000313" key="1">
    <source>
        <dbReference type="EMBL" id="OAD81540.1"/>
    </source>
</evidence>
<protein>
    <submittedName>
        <fullName evidence="1">Uncharacterized protein</fullName>
    </submittedName>
</protein>
<dbReference type="GeneID" id="29003761"/>
<dbReference type="Proteomes" id="UP000077315">
    <property type="component" value="Unassembled WGS sequence"/>
</dbReference>
<dbReference type="InParanoid" id="A0A163ETX3"/>
<gene>
    <name evidence="1" type="ORF">PHYBLDRAFT_73427</name>
</gene>
<dbReference type="AlphaFoldDB" id="A0A163ETX3"/>
<dbReference type="STRING" id="763407.A0A163ETX3"/>
<dbReference type="VEuPathDB" id="FungiDB:PHYBLDRAFT_73427"/>